<sequence length="357" mass="39053">MSFINDTIEGAMNRPTIADLARAAGVSISTVNRLLHGSSAVRQDTIDQILKAAQEIGFYGLGTIKDRRREALPHYRLGFLLQQSHRPLYRLWGEGIVTAAHQRLESVIEPDVVFEDDLSPEAVSANLLKMGQCCNAIAVVTADHPLVSQAIDELRSKGVPVVTYVSDLSAASRAGFVGTDSWKRGRTAAWFLSQTVKGEGVVVPLIGSNRYQCQDVSDASFRSYMRENTPELQVAETLLTHEEPENAYAVIRDIIAAEPGLRGVYVNGGGISGVLRALRELPAEKQRGIKIVCNDIGPETRKGLNEGLITASLPLPLDGMPQQLIDVMLRRIENADSSSVEQRIVPFEILTPESIWT</sequence>
<dbReference type="SUPFAM" id="SSF53822">
    <property type="entry name" value="Periplasmic binding protein-like I"/>
    <property type="match status" value="1"/>
</dbReference>
<dbReference type="CDD" id="cd06307">
    <property type="entry name" value="PBP1_sugar_binding"/>
    <property type="match status" value="1"/>
</dbReference>
<organism evidence="5 6">
    <name type="scientific">Agrobacterium genomosp. 2 str. CFBP 5494</name>
    <dbReference type="NCBI Taxonomy" id="1183436"/>
    <lineage>
        <taxon>Bacteria</taxon>
        <taxon>Pseudomonadati</taxon>
        <taxon>Pseudomonadota</taxon>
        <taxon>Alphaproteobacteria</taxon>
        <taxon>Hyphomicrobiales</taxon>
        <taxon>Rhizobiaceae</taxon>
        <taxon>Rhizobium/Agrobacterium group</taxon>
        <taxon>Agrobacterium</taxon>
        <taxon>Agrobacterium tumefaciens complex</taxon>
    </lineage>
</organism>
<evidence type="ECO:0000259" key="4">
    <source>
        <dbReference type="PROSITE" id="PS50943"/>
    </source>
</evidence>
<dbReference type="Gene3D" id="1.10.260.40">
    <property type="entry name" value="lambda repressor-like DNA-binding domains"/>
    <property type="match status" value="1"/>
</dbReference>
<dbReference type="InterPro" id="IPR025997">
    <property type="entry name" value="SBP_2_dom"/>
</dbReference>
<evidence type="ECO:0000256" key="2">
    <source>
        <dbReference type="ARBA" id="ARBA00007639"/>
    </source>
</evidence>
<evidence type="ECO:0000313" key="6">
    <source>
        <dbReference type="Proteomes" id="UP000191933"/>
    </source>
</evidence>
<dbReference type="Gene3D" id="3.40.50.2300">
    <property type="match status" value="2"/>
</dbReference>
<reference evidence="5 6" key="1">
    <citation type="submission" date="2016-01" db="EMBL/GenBank/DDBJ databases">
        <authorList>
            <person name="Regsiter A."/>
            <person name="william w."/>
        </authorList>
    </citation>
    <scope>NUCLEOTIDE SEQUENCE [LARGE SCALE GENOMIC DNA]</scope>
    <source>
        <strain evidence="5 6">CFBP 5494</strain>
    </source>
</reference>
<dbReference type="GO" id="GO:0030246">
    <property type="term" value="F:carbohydrate binding"/>
    <property type="evidence" value="ECO:0007669"/>
    <property type="project" value="TreeGrafter"/>
</dbReference>
<proteinExistence type="inferred from homology"/>
<evidence type="ECO:0000313" key="5">
    <source>
        <dbReference type="EMBL" id="CUX00042.1"/>
    </source>
</evidence>
<dbReference type="Pfam" id="PF00356">
    <property type="entry name" value="LacI"/>
    <property type="match status" value="1"/>
</dbReference>
<dbReference type="PANTHER" id="PTHR30036">
    <property type="entry name" value="D-XYLOSE-BINDING PERIPLASMIC PROTEIN"/>
    <property type="match status" value="1"/>
</dbReference>
<dbReference type="SMART" id="SM00354">
    <property type="entry name" value="HTH_LACI"/>
    <property type="match status" value="1"/>
</dbReference>
<gene>
    <name evidence="5" type="ORF">AGR2A_Lc80103</name>
</gene>
<dbReference type="GO" id="GO:0003677">
    <property type="term" value="F:DNA binding"/>
    <property type="evidence" value="ECO:0007669"/>
    <property type="project" value="InterPro"/>
</dbReference>
<comment type="similarity">
    <text evidence="2">Belongs to the bacterial solute-binding protein 2 family.</text>
</comment>
<dbReference type="Pfam" id="PF13407">
    <property type="entry name" value="Peripla_BP_4"/>
    <property type="match status" value="1"/>
</dbReference>
<evidence type="ECO:0000256" key="1">
    <source>
        <dbReference type="ARBA" id="ARBA00004418"/>
    </source>
</evidence>
<dbReference type="InterPro" id="IPR010982">
    <property type="entry name" value="Lambda_DNA-bd_dom_sf"/>
</dbReference>
<evidence type="ECO:0000259" key="3">
    <source>
        <dbReference type="PROSITE" id="PS50932"/>
    </source>
</evidence>
<dbReference type="Proteomes" id="UP000191933">
    <property type="component" value="Unassembled WGS sequence"/>
</dbReference>
<dbReference type="EMBL" id="FBVY01000037">
    <property type="protein sequence ID" value="CUX00042.1"/>
    <property type="molecule type" value="Genomic_DNA"/>
</dbReference>
<dbReference type="PROSITE" id="PS50932">
    <property type="entry name" value="HTH_LACI_2"/>
    <property type="match status" value="1"/>
</dbReference>
<keyword evidence="6" id="KW-1185">Reference proteome</keyword>
<comment type="caution">
    <text evidence="5">The sequence shown here is derived from an EMBL/GenBank/DDBJ whole genome shotgun (WGS) entry which is preliminary data.</text>
</comment>
<dbReference type="InterPro" id="IPR050555">
    <property type="entry name" value="Bact_Solute-Bind_Prot2"/>
</dbReference>
<accession>A0A9W5B615</accession>
<dbReference type="GO" id="GO:0006355">
    <property type="term" value="P:regulation of DNA-templated transcription"/>
    <property type="evidence" value="ECO:0007669"/>
    <property type="project" value="InterPro"/>
</dbReference>
<name>A0A9W5B615_9HYPH</name>
<dbReference type="PANTHER" id="PTHR30036:SF7">
    <property type="entry name" value="ABC TRANSPORTER PERIPLASMIC-BINDING PROTEIN YPHF"/>
    <property type="match status" value="1"/>
</dbReference>
<dbReference type="SUPFAM" id="SSF47413">
    <property type="entry name" value="lambda repressor-like DNA-binding domains"/>
    <property type="match status" value="1"/>
</dbReference>
<dbReference type="InterPro" id="IPR000843">
    <property type="entry name" value="HTH_LacI"/>
</dbReference>
<feature type="domain" description="HTH cro/C1-type" evidence="4">
    <location>
        <begin position="16"/>
        <end position="52"/>
    </location>
</feature>
<protein>
    <submittedName>
        <fullName evidence="5">Transcriptional regulator protein, LacI family</fullName>
    </submittedName>
</protein>
<dbReference type="AlphaFoldDB" id="A0A9W5B615"/>
<comment type="subcellular location">
    <subcellularLocation>
        <location evidence="1">Periplasm</location>
    </subcellularLocation>
</comment>
<dbReference type="CDD" id="cd01392">
    <property type="entry name" value="HTH_LacI"/>
    <property type="match status" value="1"/>
</dbReference>
<feature type="domain" description="HTH lacI-type" evidence="3">
    <location>
        <begin position="15"/>
        <end position="58"/>
    </location>
</feature>
<dbReference type="InterPro" id="IPR028082">
    <property type="entry name" value="Peripla_BP_I"/>
</dbReference>
<dbReference type="InterPro" id="IPR001387">
    <property type="entry name" value="Cro/C1-type_HTH"/>
</dbReference>
<dbReference type="GO" id="GO:0030288">
    <property type="term" value="C:outer membrane-bounded periplasmic space"/>
    <property type="evidence" value="ECO:0007669"/>
    <property type="project" value="TreeGrafter"/>
</dbReference>
<dbReference type="PROSITE" id="PS00356">
    <property type="entry name" value="HTH_LACI_1"/>
    <property type="match status" value="1"/>
</dbReference>
<dbReference type="PROSITE" id="PS50943">
    <property type="entry name" value="HTH_CROC1"/>
    <property type="match status" value="1"/>
</dbReference>